<proteinExistence type="predicted"/>
<reference evidence="1" key="1">
    <citation type="submission" date="2021-01" db="EMBL/GenBank/DDBJ databases">
        <title>Chromosome-level genome assembly of a human fungal pathogen reveals clustering of transcriptionally co-regulated genes.</title>
        <authorList>
            <person name="Voorhies M."/>
            <person name="Cohen S."/>
            <person name="Shea T.P."/>
            <person name="Petrus S."/>
            <person name="Munoz J.F."/>
            <person name="Poplawski S."/>
            <person name="Goldman W.E."/>
            <person name="Michael T."/>
            <person name="Cuomo C.A."/>
            <person name="Sil A."/>
            <person name="Beyhan S."/>
        </authorList>
    </citation>
    <scope>NUCLEOTIDE SEQUENCE</scope>
    <source>
        <strain evidence="1">H88</strain>
    </source>
</reference>
<evidence type="ECO:0000313" key="2">
    <source>
        <dbReference type="Proteomes" id="UP000663419"/>
    </source>
</evidence>
<protein>
    <submittedName>
        <fullName evidence="1">Uncharacterized protein</fullName>
    </submittedName>
</protein>
<organism evidence="1 2">
    <name type="scientific">Ajellomyces capsulatus (strain H88)</name>
    <name type="common">Darling's disease fungus</name>
    <name type="synonym">Histoplasma capsulatum</name>
    <dbReference type="NCBI Taxonomy" id="544711"/>
    <lineage>
        <taxon>Eukaryota</taxon>
        <taxon>Fungi</taxon>
        <taxon>Dikarya</taxon>
        <taxon>Ascomycota</taxon>
        <taxon>Pezizomycotina</taxon>
        <taxon>Eurotiomycetes</taxon>
        <taxon>Eurotiomycetidae</taxon>
        <taxon>Onygenales</taxon>
        <taxon>Ajellomycetaceae</taxon>
        <taxon>Histoplasma</taxon>
    </lineage>
</organism>
<dbReference type="EMBL" id="CP069103">
    <property type="protein sequence ID" value="QSS51222.1"/>
    <property type="molecule type" value="Genomic_DNA"/>
</dbReference>
<gene>
    <name evidence="1" type="ORF">I7I53_06487</name>
</gene>
<dbReference type="VEuPathDB" id="FungiDB:I7I53_06487"/>
<dbReference type="AlphaFoldDB" id="A0A8A1LGW4"/>
<sequence>MALNSSNSLHLRMRILWPSLYQSSLNVDRNCGRFLNLWFPTYSGTTSWKASKKRDEHALHINNRLVPYKFVCSGGWWCYGEWC</sequence>
<accession>A0A8A1LGW4</accession>
<evidence type="ECO:0000313" key="1">
    <source>
        <dbReference type="EMBL" id="QSS51222.1"/>
    </source>
</evidence>
<name>A0A8A1LGW4_AJEC8</name>
<dbReference type="Proteomes" id="UP000663419">
    <property type="component" value="Chromosome 2"/>
</dbReference>